<dbReference type="Gene3D" id="3.90.75.20">
    <property type="match status" value="1"/>
</dbReference>
<feature type="domain" description="HNH nuclease" evidence="1">
    <location>
        <begin position="23"/>
        <end position="71"/>
    </location>
</feature>
<name>T4VGB6_PARBF</name>
<dbReference type="GeneID" id="67472550"/>
<reference evidence="2 3" key="1">
    <citation type="submission" date="2013-06" db="EMBL/GenBank/DDBJ databases">
        <authorList>
            <person name="Walk S."/>
            <person name="Aronoff D."/>
            <person name="Young V.Y."/>
            <person name="Marsh J."/>
            <person name="Harrison L."/>
            <person name="Daugherty S.C."/>
            <person name="Shefchek K.A."/>
            <person name="Hine E.E."/>
            <person name="Tallon L.J."/>
            <person name="Sadzewicz L.K."/>
            <person name="Rasko D.A."/>
        </authorList>
    </citation>
    <scope>NUCLEOTIDE SEQUENCE [LARGE SCALE GENOMIC DNA]</scope>
    <source>
        <strain evidence="2 3">ATCC 638</strain>
    </source>
</reference>
<dbReference type="GO" id="GO:0004519">
    <property type="term" value="F:endonuclease activity"/>
    <property type="evidence" value="ECO:0007669"/>
    <property type="project" value="UniProtKB-KW"/>
</dbReference>
<evidence type="ECO:0000259" key="1">
    <source>
        <dbReference type="SMART" id="SM00507"/>
    </source>
</evidence>
<keyword evidence="2" id="KW-0378">Hydrolase</keyword>
<evidence type="ECO:0000313" key="2">
    <source>
        <dbReference type="EMBL" id="EQK42759.1"/>
    </source>
</evidence>
<organism evidence="2 3">
    <name type="scientific">Paraclostridium bifermentans ATCC 638 = DSM 14991</name>
    <dbReference type="NCBI Taxonomy" id="1233171"/>
    <lineage>
        <taxon>Bacteria</taxon>
        <taxon>Bacillati</taxon>
        <taxon>Bacillota</taxon>
        <taxon>Clostridia</taxon>
        <taxon>Peptostreptococcales</taxon>
        <taxon>Peptostreptococcaceae</taxon>
        <taxon>Paraclostridium</taxon>
    </lineage>
</organism>
<gene>
    <name evidence="2" type="ORF">C672_1703</name>
</gene>
<dbReference type="CDD" id="cd00085">
    <property type="entry name" value="HNHc"/>
    <property type="match status" value="1"/>
</dbReference>
<dbReference type="Proteomes" id="UP000015688">
    <property type="component" value="Unassembled WGS sequence"/>
</dbReference>
<sequence length="211" mass="25117">MKTIILDGMKFTATGGKKYHYNSGIRKHLHQYIWEKTNGPIPKGHEIHHIDLDANNNDISNLQLLTIAEHKKIHKELSWNEERREWARNNLIENARPKASEWHGSDEGKEWHRKHYEKYKDKIQQKQKYICECCGNEFEAIKKPNNRFCSNNCKSKWRRNSGIDNVERECEYCKNIFIVNKYSKAKTCSLSCANKKKWEKRKLKDSPNLQE</sequence>
<dbReference type="SMART" id="SM00507">
    <property type="entry name" value="HNHc"/>
    <property type="match status" value="1"/>
</dbReference>
<dbReference type="AlphaFoldDB" id="T4VGB6"/>
<accession>T4VGB6</accession>
<proteinExistence type="predicted"/>
<dbReference type="RefSeq" id="WP_021432873.1">
    <property type="nucleotide sequence ID" value="NZ_AVNC01000015.1"/>
</dbReference>
<protein>
    <submittedName>
        <fullName evidence="2">HNH endonuclease family protein</fullName>
    </submittedName>
</protein>
<dbReference type="EMBL" id="AVNC01000015">
    <property type="protein sequence ID" value="EQK42759.1"/>
    <property type="molecule type" value="Genomic_DNA"/>
</dbReference>
<keyword evidence="2" id="KW-0255">Endonuclease</keyword>
<dbReference type="SUPFAM" id="SSF54060">
    <property type="entry name" value="His-Me finger endonucleases"/>
    <property type="match status" value="1"/>
</dbReference>
<dbReference type="PATRIC" id="fig|1233171.3.peg.1594"/>
<comment type="caution">
    <text evidence="2">The sequence shown here is derived from an EMBL/GenBank/DDBJ whole genome shotgun (WGS) entry which is preliminary data.</text>
</comment>
<dbReference type="InterPro" id="IPR003615">
    <property type="entry name" value="HNH_nuc"/>
</dbReference>
<evidence type="ECO:0000313" key="3">
    <source>
        <dbReference type="Proteomes" id="UP000015688"/>
    </source>
</evidence>
<dbReference type="Pfam" id="PF13392">
    <property type="entry name" value="HNH_3"/>
    <property type="match status" value="1"/>
</dbReference>
<keyword evidence="2" id="KW-0540">Nuclease</keyword>
<dbReference type="InterPro" id="IPR044925">
    <property type="entry name" value="His-Me_finger_sf"/>
</dbReference>